<comment type="caution">
    <text evidence="1">The sequence shown here is derived from an EMBL/GenBank/DDBJ whole genome shotgun (WGS) entry which is preliminary data.</text>
</comment>
<dbReference type="InterPro" id="IPR040256">
    <property type="entry name" value="At4g02000-like"/>
</dbReference>
<protein>
    <recommendedName>
        <fullName evidence="3">Zinc knuckle CX2CX4HX4C</fullName>
    </recommendedName>
</protein>
<evidence type="ECO:0000313" key="1">
    <source>
        <dbReference type="EMBL" id="PWA61680.1"/>
    </source>
</evidence>
<evidence type="ECO:0000313" key="2">
    <source>
        <dbReference type="Proteomes" id="UP000245207"/>
    </source>
</evidence>
<name>A0A2U1MK84_ARTAN</name>
<proteinExistence type="predicted"/>
<dbReference type="AlphaFoldDB" id="A0A2U1MK84"/>
<accession>A0A2U1MK84</accession>
<gene>
    <name evidence="1" type="ORF">CTI12_AA374850</name>
</gene>
<evidence type="ECO:0008006" key="3">
    <source>
        <dbReference type="Google" id="ProtNLM"/>
    </source>
</evidence>
<dbReference type="EMBL" id="PKPP01005046">
    <property type="protein sequence ID" value="PWA61680.1"/>
    <property type="molecule type" value="Genomic_DNA"/>
</dbReference>
<dbReference type="PANTHER" id="PTHR31286:SF99">
    <property type="entry name" value="DUF4283 DOMAIN-CONTAINING PROTEIN"/>
    <property type="match status" value="1"/>
</dbReference>
<dbReference type="Proteomes" id="UP000245207">
    <property type="component" value="Unassembled WGS sequence"/>
</dbReference>
<reference evidence="1 2" key="1">
    <citation type="journal article" date="2018" name="Mol. Plant">
        <title>The genome of Artemisia annua provides insight into the evolution of Asteraceae family and artemisinin biosynthesis.</title>
        <authorList>
            <person name="Shen Q."/>
            <person name="Zhang L."/>
            <person name="Liao Z."/>
            <person name="Wang S."/>
            <person name="Yan T."/>
            <person name="Shi P."/>
            <person name="Liu M."/>
            <person name="Fu X."/>
            <person name="Pan Q."/>
            <person name="Wang Y."/>
            <person name="Lv Z."/>
            <person name="Lu X."/>
            <person name="Zhang F."/>
            <person name="Jiang W."/>
            <person name="Ma Y."/>
            <person name="Chen M."/>
            <person name="Hao X."/>
            <person name="Li L."/>
            <person name="Tang Y."/>
            <person name="Lv G."/>
            <person name="Zhou Y."/>
            <person name="Sun X."/>
            <person name="Brodelius P.E."/>
            <person name="Rose J.K.C."/>
            <person name="Tang K."/>
        </authorList>
    </citation>
    <scope>NUCLEOTIDE SEQUENCE [LARGE SCALE GENOMIC DNA]</scope>
    <source>
        <strain evidence="2">cv. Huhao1</strain>
        <tissue evidence="1">Leaf</tissue>
    </source>
</reference>
<organism evidence="1 2">
    <name type="scientific">Artemisia annua</name>
    <name type="common">Sweet wormwood</name>
    <dbReference type="NCBI Taxonomy" id="35608"/>
    <lineage>
        <taxon>Eukaryota</taxon>
        <taxon>Viridiplantae</taxon>
        <taxon>Streptophyta</taxon>
        <taxon>Embryophyta</taxon>
        <taxon>Tracheophyta</taxon>
        <taxon>Spermatophyta</taxon>
        <taxon>Magnoliopsida</taxon>
        <taxon>eudicotyledons</taxon>
        <taxon>Gunneridae</taxon>
        <taxon>Pentapetalae</taxon>
        <taxon>asterids</taxon>
        <taxon>campanulids</taxon>
        <taxon>Asterales</taxon>
        <taxon>Asteraceae</taxon>
        <taxon>Asteroideae</taxon>
        <taxon>Anthemideae</taxon>
        <taxon>Artemisiinae</taxon>
        <taxon>Artemisia</taxon>
    </lineage>
</organism>
<sequence>MDRITASMCERAYRRASFARVLIEVDADKELVDSVEVCYASLGKSMKLRVEYAWKPPQCLQCKVFGHDHKTCSKSEVAVEERIVKAKENIDNNVKLNTGNMGDKGWQEVKKFANNGASTSRNEGQQNFGYYMNKGGSTSRGRGGYMGKGGMMGRGGMVQRSGKEGNNLKNVTLENNGKKVDDGIIFNSNIKNDNKGKGLSVSKVELKSSISKQNDINTKNSFDVLAKDISYGHTNIAMQAKLKANGFK</sequence>
<dbReference type="PANTHER" id="PTHR31286">
    <property type="entry name" value="GLYCINE-RICH CELL WALL STRUCTURAL PROTEIN 1.8-LIKE"/>
    <property type="match status" value="1"/>
</dbReference>
<keyword evidence="2" id="KW-1185">Reference proteome</keyword>
<dbReference type="OrthoDB" id="1110037at2759"/>